<dbReference type="InterPro" id="IPR057670">
    <property type="entry name" value="SH3_retrovirus"/>
</dbReference>
<accession>A0A0B1P6F0</accession>
<keyword evidence="2" id="KW-0808">Transferase</keyword>
<dbReference type="Pfam" id="PF25597">
    <property type="entry name" value="SH3_retrovirus"/>
    <property type="match status" value="1"/>
</dbReference>
<dbReference type="AlphaFoldDB" id="A0A0B1P6F0"/>
<dbReference type="STRING" id="52586.A0A0B1P6F0"/>
<proteinExistence type="predicted"/>
<evidence type="ECO:0000313" key="3">
    <source>
        <dbReference type="Proteomes" id="UP000030854"/>
    </source>
</evidence>
<evidence type="ECO:0000259" key="1">
    <source>
        <dbReference type="Pfam" id="PF25597"/>
    </source>
</evidence>
<dbReference type="Proteomes" id="UP000030854">
    <property type="component" value="Unassembled WGS sequence"/>
</dbReference>
<feature type="domain" description="Retroviral polymerase SH3-like" evidence="1">
    <location>
        <begin position="56"/>
        <end position="114"/>
    </location>
</feature>
<dbReference type="GO" id="GO:0016301">
    <property type="term" value="F:kinase activity"/>
    <property type="evidence" value="ECO:0007669"/>
    <property type="project" value="UniProtKB-KW"/>
</dbReference>
<protein>
    <submittedName>
        <fullName evidence="2">Putative serine threonine protein kinase domain protein</fullName>
    </submittedName>
</protein>
<keyword evidence="3" id="KW-1185">Reference proteome</keyword>
<sequence length="165" mass="18983">MRALHLQPELQLRQWPLILKAAINILNITSNTVLKSSYFAVFQKFPKINHLHPFGCRAFWLEPDQNKLQSKAKGGVYVGTEFSGGHIILNPDTNRTVVRRDVRLHENCFPLKTSVLTPQARNRNILQSALNGPRTQDWNKAIDKEMENMKINKVWTLVPRSEAMI</sequence>
<comment type="caution">
    <text evidence="2">The sequence shown here is derived from an EMBL/GenBank/DDBJ whole genome shotgun (WGS) entry which is preliminary data.</text>
</comment>
<reference evidence="2 3" key="1">
    <citation type="journal article" date="2014" name="BMC Genomics">
        <title>Adaptive genomic structural variation in the grape powdery mildew pathogen, Erysiphe necator.</title>
        <authorList>
            <person name="Jones L."/>
            <person name="Riaz S."/>
            <person name="Morales-Cruz A."/>
            <person name="Amrine K.C."/>
            <person name="McGuire B."/>
            <person name="Gubler W.D."/>
            <person name="Walker M.A."/>
            <person name="Cantu D."/>
        </authorList>
    </citation>
    <scope>NUCLEOTIDE SEQUENCE [LARGE SCALE GENOMIC DNA]</scope>
    <source>
        <strain evidence="3">c</strain>
    </source>
</reference>
<dbReference type="HOGENOM" id="CLU_1612038_0_0_1"/>
<gene>
    <name evidence="2" type="ORF">EV44_g4021</name>
</gene>
<organism evidence="2 3">
    <name type="scientific">Uncinula necator</name>
    <name type="common">Grape powdery mildew</name>
    <dbReference type="NCBI Taxonomy" id="52586"/>
    <lineage>
        <taxon>Eukaryota</taxon>
        <taxon>Fungi</taxon>
        <taxon>Dikarya</taxon>
        <taxon>Ascomycota</taxon>
        <taxon>Pezizomycotina</taxon>
        <taxon>Leotiomycetes</taxon>
        <taxon>Erysiphales</taxon>
        <taxon>Erysiphaceae</taxon>
        <taxon>Erysiphe</taxon>
    </lineage>
</organism>
<keyword evidence="2" id="KW-0418">Kinase</keyword>
<evidence type="ECO:0000313" key="2">
    <source>
        <dbReference type="EMBL" id="KHJ32531.1"/>
    </source>
</evidence>
<dbReference type="EMBL" id="JNVN01002007">
    <property type="protein sequence ID" value="KHJ32531.1"/>
    <property type="molecule type" value="Genomic_DNA"/>
</dbReference>
<name>A0A0B1P6F0_UNCNE</name>